<protein>
    <recommendedName>
        <fullName evidence="1">Synaptic functional regulator FMRP KH0 domain-containing protein</fullName>
    </recommendedName>
</protein>
<evidence type="ECO:0000313" key="3">
    <source>
        <dbReference type="Proteomes" id="UP001608902"/>
    </source>
</evidence>
<reference evidence="2 3" key="1">
    <citation type="submission" date="2024-08" db="EMBL/GenBank/DDBJ databases">
        <title>Gnathostoma spinigerum genome.</title>
        <authorList>
            <person name="Gonzalez-Bertolin B."/>
            <person name="Monzon S."/>
            <person name="Zaballos A."/>
            <person name="Jimenez P."/>
            <person name="Dekumyoy P."/>
            <person name="Varona S."/>
            <person name="Cuesta I."/>
            <person name="Sumanam S."/>
            <person name="Adisakwattana P."/>
            <person name="Gasser R.B."/>
            <person name="Hernandez-Gonzalez A."/>
            <person name="Young N.D."/>
            <person name="Perteguer M.J."/>
        </authorList>
    </citation>
    <scope>NUCLEOTIDE SEQUENCE [LARGE SCALE GENOMIC DNA]</scope>
    <source>
        <strain evidence="2">AL3</strain>
        <tissue evidence="2">Liver</tissue>
    </source>
</reference>
<dbReference type="InterPro" id="IPR040472">
    <property type="entry name" value="FMRP_KH0"/>
</dbReference>
<dbReference type="PANTHER" id="PTHR10603">
    <property type="entry name" value="FRAGILE X MENTAL RETARDATION SYNDROME-RELATED PROTEIN"/>
    <property type="match status" value="1"/>
</dbReference>
<name>A0ABD6EW50_9BILA</name>
<dbReference type="CDD" id="cd22425">
    <property type="entry name" value="KH_I_FMR1_FXR_rpt1"/>
    <property type="match status" value="1"/>
</dbReference>
<dbReference type="Pfam" id="PF17904">
    <property type="entry name" value="KH_9"/>
    <property type="match status" value="1"/>
</dbReference>
<keyword evidence="3" id="KW-1185">Reference proteome</keyword>
<dbReference type="EMBL" id="JBGFUD010013490">
    <property type="protein sequence ID" value="MFH4983725.1"/>
    <property type="molecule type" value="Genomic_DNA"/>
</dbReference>
<dbReference type="Gene3D" id="2.30.30.140">
    <property type="match status" value="1"/>
</dbReference>
<dbReference type="Proteomes" id="UP001608902">
    <property type="component" value="Unassembled WGS sequence"/>
</dbReference>
<evidence type="ECO:0000259" key="1">
    <source>
        <dbReference type="Pfam" id="PF17904"/>
    </source>
</evidence>
<organism evidence="2 3">
    <name type="scientific">Gnathostoma spinigerum</name>
    <dbReference type="NCBI Taxonomy" id="75299"/>
    <lineage>
        <taxon>Eukaryota</taxon>
        <taxon>Metazoa</taxon>
        <taxon>Ecdysozoa</taxon>
        <taxon>Nematoda</taxon>
        <taxon>Chromadorea</taxon>
        <taxon>Rhabditida</taxon>
        <taxon>Spirurina</taxon>
        <taxon>Gnathostomatomorpha</taxon>
        <taxon>Gnathostomatoidea</taxon>
        <taxon>Gnathostomatidae</taxon>
        <taxon>Gnathostoma</taxon>
    </lineage>
</organism>
<gene>
    <name evidence="2" type="ORF">AB6A40_010434</name>
</gene>
<dbReference type="InterPro" id="IPR040148">
    <property type="entry name" value="FMR1"/>
</dbReference>
<accession>A0ABD6EW50</accession>
<dbReference type="PANTHER" id="PTHR10603:SF7">
    <property type="entry name" value="FRAGILE X MESSENGER RIBONUCLEOPROTEIN 1 HOMOLOG"/>
    <property type="match status" value="1"/>
</dbReference>
<dbReference type="AlphaFoldDB" id="A0ABD6EW50"/>
<proteinExistence type="predicted"/>
<sequence>MNIKVGDVVEALVKQENEAFHGYQKCTVKDLKAEFAVLESVEGPKVMDIVGFEKIRPLTTISTPLKQSQFKHSKISVPDDLRTYFKKPENYADFVSSVKNIFVEYDEGAGDLLISTFEDQAIKRANILSDMYFKDSRQKMQLLQRQEVSLF</sequence>
<comment type="caution">
    <text evidence="2">The sequence shown here is derived from an EMBL/GenBank/DDBJ whole genome shotgun (WGS) entry which is preliminary data.</text>
</comment>
<evidence type="ECO:0000313" key="2">
    <source>
        <dbReference type="EMBL" id="MFH4983725.1"/>
    </source>
</evidence>
<feature type="domain" description="Synaptic functional regulator FMRP KH0" evidence="1">
    <location>
        <begin position="68"/>
        <end position="147"/>
    </location>
</feature>